<sequence>MAIFADKVEFPEGPVVLGDGSLLIVEMSPDTGCITHISADGTSRRVIAKTGRPNGLAMDREGNIWVAETHQKALLRITLAGECEVVATACDGKRFTFLNDLAFGPHGDLYLTDSGIEIEEAAPNGELNPEYRNLDYDGRVYRVDVKTGAVELVDKGIQFTNGVAIDAAGDLYVNETLTGAVYRYKCENGRVVGERETFANVIEHFNPEEFKGPDGMKFAADGSLYACVFGEGVVAVVDKSGAVASRLKVQGSMPTNLAYGPGRKKWFVTEVETGTVQLLDAPAGGLPLYS</sequence>
<protein>
    <recommendedName>
        <fullName evidence="1">SMP-30/Gluconolactonase/LRE-like region domain-containing protein</fullName>
    </recommendedName>
</protein>
<dbReference type="InterPro" id="IPR013658">
    <property type="entry name" value="SGL"/>
</dbReference>
<feature type="domain" description="SMP-30/Gluconolactonase/LRE-like region" evidence="1">
    <location>
        <begin position="10"/>
        <end position="269"/>
    </location>
</feature>
<dbReference type="SUPFAM" id="SSF63829">
    <property type="entry name" value="Calcium-dependent phosphotriesterase"/>
    <property type="match status" value="1"/>
</dbReference>
<dbReference type="PANTHER" id="PTHR47572">
    <property type="entry name" value="LIPOPROTEIN-RELATED"/>
    <property type="match status" value="1"/>
</dbReference>
<evidence type="ECO:0000313" key="2">
    <source>
        <dbReference type="EMBL" id="PQA89408.1"/>
    </source>
</evidence>
<comment type="caution">
    <text evidence="2">The sequence shown here is derived from an EMBL/GenBank/DDBJ whole genome shotgun (WGS) entry which is preliminary data.</text>
</comment>
<accession>A0A2S7KAA5</accession>
<dbReference type="PANTHER" id="PTHR47572:SF5">
    <property type="entry name" value="BLR2277 PROTEIN"/>
    <property type="match status" value="1"/>
</dbReference>
<dbReference type="RefSeq" id="WP_104828110.1">
    <property type="nucleotide sequence ID" value="NZ_PJCH01000001.1"/>
</dbReference>
<dbReference type="EMBL" id="PJCH01000001">
    <property type="protein sequence ID" value="PQA89408.1"/>
    <property type="molecule type" value="Genomic_DNA"/>
</dbReference>
<dbReference type="AlphaFoldDB" id="A0A2S7KAA5"/>
<organism evidence="2 3">
    <name type="scientific">Hyphococcus luteus</name>
    <dbReference type="NCBI Taxonomy" id="2058213"/>
    <lineage>
        <taxon>Bacteria</taxon>
        <taxon>Pseudomonadati</taxon>
        <taxon>Pseudomonadota</taxon>
        <taxon>Alphaproteobacteria</taxon>
        <taxon>Parvularculales</taxon>
        <taxon>Parvularculaceae</taxon>
        <taxon>Hyphococcus</taxon>
    </lineage>
</organism>
<dbReference type="Pfam" id="PF08450">
    <property type="entry name" value="SGL"/>
    <property type="match status" value="1"/>
</dbReference>
<evidence type="ECO:0000313" key="3">
    <source>
        <dbReference type="Proteomes" id="UP000239504"/>
    </source>
</evidence>
<dbReference type="Gene3D" id="2.120.10.30">
    <property type="entry name" value="TolB, C-terminal domain"/>
    <property type="match status" value="1"/>
</dbReference>
<dbReference type="OrthoDB" id="30052at2"/>
<dbReference type="Proteomes" id="UP000239504">
    <property type="component" value="Unassembled WGS sequence"/>
</dbReference>
<dbReference type="InterPro" id="IPR051262">
    <property type="entry name" value="SMP-30/CGR1_Lactonase"/>
</dbReference>
<keyword evidence="3" id="KW-1185">Reference proteome</keyword>
<name>A0A2S7KAA5_9PROT</name>
<evidence type="ECO:0000259" key="1">
    <source>
        <dbReference type="Pfam" id="PF08450"/>
    </source>
</evidence>
<proteinExistence type="predicted"/>
<reference evidence="2 3" key="1">
    <citation type="submission" date="2017-12" db="EMBL/GenBank/DDBJ databases">
        <authorList>
            <person name="Hurst M.R.H."/>
        </authorList>
    </citation>
    <scope>NUCLEOTIDE SEQUENCE [LARGE SCALE GENOMIC DNA]</scope>
    <source>
        <strain evidence="2 3">SY-3-19</strain>
    </source>
</reference>
<gene>
    <name evidence="2" type="ORF">CW354_00590</name>
</gene>
<dbReference type="InterPro" id="IPR011042">
    <property type="entry name" value="6-blade_b-propeller_TolB-like"/>
</dbReference>